<dbReference type="AlphaFoldDB" id="A0A6H5HKL5"/>
<dbReference type="Proteomes" id="UP000479000">
    <property type="component" value="Unassembled WGS sequence"/>
</dbReference>
<evidence type="ECO:0000256" key="1">
    <source>
        <dbReference type="SAM" id="MobiDB-lite"/>
    </source>
</evidence>
<accession>A0A6H5HKL5</accession>
<proteinExistence type="predicted"/>
<dbReference type="EMBL" id="CADCXU010031895">
    <property type="protein sequence ID" value="CAB0017737.1"/>
    <property type="molecule type" value="Genomic_DNA"/>
</dbReference>
<protein>
    <submittedName>
        <fullName evidence="2">Uncharacterized protein</fullName>
    </submittedName>
</protein>
<reference evidence="2 3" key="1">
    <citation type="submission" date="2020-02" db="EMBL/GenBank/DDBJ databases">
        <authorList>
            <person name="Ferguson B K."/>
        </authorList>
    </citation>
    <scope>NUCLEOTIDE SEQUENCE [LARGE SCALE GENOMIC DNA]</scope>
</reference>
<organism evidence="2 3">
    <name type="scientific">Nesidiocoris tenuis</name>
    <dbReference type="NCBI Taxonomy" id="355587"/>
    <lineage>
        <taxon>Eukaryota</taxon>
        <taxon>Metazoa</taxon>
        <taxon>Ecdysozoa</taxon>
        <taxon>Arthropoda</taxon>
        <taxon>Hexapoda</taxon>
        <taxon>Insecta</taxon>
        <taxon>Pterygota</taxon>
        <taxon>Neoptera</taxon>
        <taxon>Paraneoptera</taxon>
        <taxon>Hemiptera</taxon>
        <taxon>Heteroptera</taxon>
        <taxon>Panheteroptera</taxon>
        <taxon>Cimicomorpha</taxon>
        <taxon>Miridae</taxon>
        <taxon>Dicyphina</taxon>
        <taxon>Nesidiocoris</taxon>
    </lineage>
</organism>
<gene>
    <name evidence="2" type="ORF">NTEN_LOCUS21690</name>
</gene>
<evidence type="ECO:0000313" key="2">
    <source>
        <dbReference type="EMBL" id="CAB0017737.1"/>
    </source>
</evidence>
<feature type="compositionally biased region" description="Basic and acidic residues" evidence="1">
    <location>
        <begin position="133"/>
        <end position="143"/>
    </location>
</feature>
<feature type="region of interest" description="Disordered" evidence="1">
    <location>
        <begin position="133"/>
        <end position="169"/>
    </location>
</feature>
<evidence type="ECO:0000313" key="3">
    <source>
        <dbReference type="Proteomes" id="UP000479000"/>
    </source>
</evidence>
<sequence length="169" mass="18978">MGSLLANIDSISTSTIIRRRSVSPLWPGCPDGSRSDFLLFVINNSYMFGGRHHETIVWISLLCHESSVTMLERNPESQSRLNTIQKNLFKIFKKKFFLRFPIKKNDSPKVDPPYCPNAEPVICHVQTPAESEKRLNFEEKSSSEEDSVSSGSSVMETLPGVTPSKNDDA</sequence>
<name>A0A6H5HKL5_9HEMI</name>
<keyword evidence="3" id="KW-1185">Reference proteome</keyword>